<dbReference type="GO" id="GO:0016779">
    <property type="term" value="F:nucleotidyltransferase activity"/>
    <property type="evidence" value="ECO:0007669"/>
    <property type="project" value="UniProtKB-ARBA"/>
</dbReference>
<proteinExistence type="predicted"/>
<evidence type="ECO:0000313" key="3">
    <source>
        <dbReference type="EMBL" id="AVP57477.1"/>
    </source>
</evidence>
<dbReference type="Pfam" id="PF12804">
    <property type="entry name" value="NTP_transf_3"/>
    <property type="match status" value="1"/>
</dbReference>
<gene>
    <name evidence="3" type="ORF">C7H73_07205</name>
</gene>
<dbReference type="InterPro" id="IPR025877">
    <property type="entry name" value="MobA-like_NTP_Trfase"/>
</dbReference>
<name>A0A2P1NK97_9BURK</name>
<dbReference type="OrthoDB" id="8667343at2"/>
<evidence type="ECO:0000259" key="2">
    <source>
        <dbReference type="Pfam" id="PF12804"/>
    </source>
</evidence>
<accession>A0A2P1NK97</accession>
<dbReference type="CDD" id="cd04182">
    <property type="entry name" value="GT_2_like_f"/>
    <property type="match status" value="1"/>
</dbReference>
<dbReference type="AlphaFoldDB" id="A0A2P1NK97"/>
<reference evidence="4" key="1">
    <citation type="submission" date="2018-03" db="EMBL/GenBank/DDBJ databases">
        <title>Genome sequencing of Melaminivora sp. strain SC2-7.</title>
        <authorList>
            <person name="Kim S.-J."/>
            <person name="Heo J."/>
            <person name="Ahn J.-H."/>
            <person name="Kwon S.-W."/>
        </authorList>
    </citation>
    <scope>NUCLEOTIDE SEQUENCE [LARGE SCALE GENOMIC DNA]</scope>
    <source>
        <strain evidence="4">SC2-7</strain>
    </source>
</reference>
<dbReference type="Gene3D" id="3.90.550.10">
    <property type="entry name" value="Spore Coat Polysaccharide Biosynthesis Protein SpsA, Chain A"/>
    <property type="match status" value="1"/>
</dbReference>
<keyword evidence="3" id="KW-0808">Transferase</keyword>
<organism evidence="3 4">
    <name type="scientific">Pulveribacter suum</name>
    <dbReference type="NCBI Taxonomy" id="2116657"/>
    <lineage>
        <taxon>Bacteria</taxon>
        <taxon>Pseudomonadati</taxon>
        <taxon>Pseudomonadota</taxon>
        <taxon>Betaproteobacteria</taxon>
        <taxon>Burkholderiales</taxon>
        <taxon>Comamonadaceae</taxon>
        <taxon>Pulveribacter</taxon>
    </lineage>
</organism>
<dbReference type="PANTHER" id="PTHR43777">
    <property type="entry name" value="MOLYBDENUM COFACTOR CYTIDYLYLTRANSFERASE"/>
    <property type="match status" value="1"/>
</dbReference>
<dbReference type="RefSeq" id="WP_106846030.1">
    <property type="nucleotide sequence ID" value="NZ_CP027792.1"/>
</dbReference>
<protein>
    <submittedName>
        <fullName evidence="3">Nucleotidyltransferase family protein</fullName>
    </submittedName>
</protein>
<feature type="domain" description="MobA-like NTP transferase" evidence="2">
    <location>
        <begin position="12"/>
        <end position="183"/>
    </location>
</feature>
<dbReference type="KEGG" id="melm:C7H73_07205"/>
<dbReference type="Proteomes" id="UP000241829">
    <property type="component" value="Chromosome"/>
</dbReference>
<evidence type="ECO:0000313" key="4">
    <source>
        <dbReference type="Proteomes" id="UP000241829"/>
    </source>
</evidence>
<dbReference type="SUPFAM" id="SSF53448">
    <property type="entry name" value="Nucleotide-diphospho-sugar transferases"/>
    <property type="match status" value="1"/>
</dbReference>
<dbReference type="InterPro" id="IPR029044">
    <property type="entry name" value="Nucleotide-diphossugar_trans"/>
</dbReference>
<evidence type="ECO:0000256" key="1">
    <source>
        <dbReference type="ARBA" id="ARBA00022842"/>
    </source>
</evidence>
<keyword evidence="4" id="KW-1185">Reference proteome</keyword>
<keyword evidence="1" id="KW-0460">Magnesium</keyword>
<dbReference type="PANTHER" id="PTHR43777:SF1">
    <property type="entry name" value="MOLYBDENUM COFACTOR CYTIDYLYLTRANSFERASE"/>
    <property type="match status" value="1"/>
</dbReference>
<dbReference type="EMBL" id="CP027792">
    <property type="protein sequence ID" value="AVP57477.1"/>
    <property type="molecule type" value="Genomic_DNA"/>
</dbReference>
<sequence length="220" mass="23155">MAADRTGGPWGAVVMAAGAGRRMGGVPKALLRREGEPLLLRQIRLLHECGVAHVAVALGHHAPRLAPVLAQAQAGRLPGSARLHWAVNPEPDAGPGGSLRCGLALLPQPLAGVLVVLGDQPLLQLQDVRAVMQAWQARGAGIELVVPVHAGQPGHPLALGQAVRTAVMQAPAGQGVREWRRAHAGQVQLLDCGHIRCTADVDTPGDVERLQREHGVQLHW</sequence>